<dbReference type="InterPro" id="IPR050484">
    <property type="entry name" value="Transf_Hexapept/Carb_Anhydrase"/>
</dbReference>
<protein>
    <submittedName>
        <fullName evidence="1">Gamma carbonic anhydrase family protein</fullName>
    </submittedName>
</protein>
<dbReference type="InterPro" id="IPR011004">
    <property type="entry name" value="Trimer_LpxA-like_sf"/>
</dbReference>
<comment type="caution">
    <text evidence="1">The sequence shown here is derived from an EMBL/GenBank/DDBJ whole genome shotgun (WGS) entry which is preliminary data.</text>
</comment>
<accession>A0ABS7VJ00</accession>
<evidence type="ECO:0000313" key="2">
    <source>
        <dbReference type="Proteomes" id="UP000704176"/>
    </source>
</evidence>
<gene>
    <name evidence="1" type="ORF">K9B37_04165</name>
</gene>
<reference evidence="1 2" key="1">
    <citation type="submission" date="2021-09" db="EMBL/GenBank/DDBJ databases">
        <title>The complete genome sequence of a new microorganism.</title>
        <authorList>
            <person name="Zi Z."/>
        </authorList>
    </citation>
    <scope>NUCLEOTIDE SEQUENCE [LARGE SCALE GENOMIC DNA]</scope>
    <source>
        <strain evidence="1 2">WGZ8</strain>
    </source>
</reference>
<dbReference type="Proteomes" id="UP000704176">
    <property type="component" value="Unassembled WGS sequence"/>
</dbReference>
<sequence length="176" mass="18561">MPIYSLDERVPELPEPGRYWVAPDAHVIGSVRLGLDVGIWFGAVLRGDNELIDIGAETNIQEGALLHTDPGAPLSVGAGCTIGHHAILHGCSIGDNSLIGMGATILNRARIGANSIVGANALVTEGKEFPDNALIVGSPARVVRALDEIAIERLKAAARGYVANWKRFVGGLKRID</sequence>
<dbReference type="CDD" id="cd04645">
    <property type="entry name" value="LbH_gamma_CA_like"/>
    <property type="match status" value="1"/>
</dbReference>
<dbReference type="RefSeq" id="WP_224311525.1">
    <property type="nucleotide sequence ID" value="NZ_JAIRBM010000002.1"/>
</dbReference>
<name>A0ABS7VJ00_9HYPH</name>
<dbReference type="InterPro" id="IPR001451">
    <property type="entry name" value="Hexapep"/>
</dbReference>
<dbReference type="Pfam" id="PF00132">
    <property type="entry name" value="Hexapep"/>
    <property type="match status" value="1"/>
</dbReference>
<dbReference type="PANTHER" id="PTHR13061">
    <property type="entry name" value="DYNACTIN SUBUNIT P25"/>
    <property type="match status" value="1"/>
</dbReference>
<dbReference type="Gene3D" id="2.160.10.10">
    <property type="entry name" value="Hexapeptide repeat proteins"/>
    <property type="match status" value="1"/>
</dbReference>
<organism evidence="1 2">
    <name type="scientific">Microvirga puerhi</name>
    <dbReference type="NCBI Taxonomy" id="2876078"/>
    <lineage>
        <taxon>Bacteria</taxon>
        <taxon>Pseudomonadati</taxon>
        <taxon>Pseudomonadota</taxon>
        <taxon>Alphaproteobacteria</taxon>
        <taxon>Hyphomicrobiales</taxon>
        <taxon>Methylobacteriaceae</taxon>
        <taxon>Microvirga</taxon>
    </lineage>
</organism>
<keyword evidence="2" id="KW-1185">Reference proteome</keyword>
<proteinExistence type="predicted"/>
<dbReference type="InterPro" id="IPR047324">
    <property type="entry name" value="LbH_gamma_CA-like"/>
</dbReference>
<evidence type="ECO:0000313" key="1">
    <source>
        <dbReference type="EMBL" id="MBZ6075491.1"/>
    </source>
</evidence>
<dbReference type="PANTHER" id="PTHR13061:SF29">
    <property type="entry name" value="GAMMA CARBONIC ANHYDRASE-LIKE 1, MITOCHONDRIAL-RELATED"/>
    <property type="match status" value="1"/>
</dbReference>
<dbReference type="SUPFAM" id="SSF51161">
    <property type="entry name" value="Trimeric LpxA-like enzymes"/>
    <property type="match status" value="1"/>
</dbReference>
<dbReference type="EMBL" id="JAIRBM010000002">
    <property type="protein sequence ID" value="MBZ6075491.1"/>
    <property type="molecule type" value="Genomic_DNA"/>
</dbReference>